<feature type="signal peptide" evidence="5">
    <location>
        <begin position="1"/>
        <end position="22"/>
    </location>
</feature>
<evidence type="ECO:0000256" key="1">
    <source>
        <dbReference type="ARBA" id="ARBA00004418"/>
    </source>
</evidence>
<dbReference type="AlphaFoldDB" id="A0A3N1P8B6"/>
<evidence type="ECO:0000256" key="3">
    <source>
        <dbReference type="ARBA" id="ARBA00022729"/>
    </source>
</evidence>
<name>A0A3N1P8B6_9GAMM</name>
<comment type="similarity">
    <text evidence="2">Belongs to the CpxP/Spy family.</text>
</comment>
<dbReference type="Gene3D" id="1.20.120.1490">
    <property type="match status" value="1"/>
</dbReference>
<keyword evidence="7" id="KW-1185">Reference proteome</keyword>
<keyword evidence="4" id="KW-0574">Periplasm</keyword>
<sequence>MKSLFRTLTLASALVLSAQAMAGDNPGPRHGHGGPEGPGMMPLHMLLKDRVSEKLALTDTQKAQIKSLLEAHKGERPSRDEMKAKMAEFKALMAAPSFDENKARALLEERVDHELDRMKLGHDVMQVLTQEQRDTLADMREKMMSRHFKKHD</sequence>
<proteinExistence type="inferred from homology"/>
<evidence type="ECO:0000256" key="5">
    <source>
        <dbReference type="SAM" id="SignalP"/>
    </source>
</evidence>
<dbReference type="PANTHER" id="PTHR38102:SF1">
    <property type="entry name" value="PERIPLASMIC CHAPERONE SPY"/>
    <property type="match status" value="1"/>
</dbReference>
<evidence type="ECO:0000313" key="6">
    <source>
        <dbReference type="EMBL" id="ROQ24299.1"/>
    </source>
</evidence>
<dbReference type="Pfam" id="PF07813">
    <property type="entry name" value="LTXXQ"/>
    <property type="match status" value="1"/>
</dbReference>
<protein>
    <submittedName>
        <fullName evidence="6">Protein CpxP</fullName>
    </submittedName>
</protein>
<dbReference type="InterPro" id="IPR012899">
    <property type="entry name" value="LTXXQ"/>
</dbReference>
<keyword evidence="3 5" id="KW-0732">Signal</keyword>
<accession>A0A3N1P8B6</accession>
<dbReference type="EMBL" id="RJUL01000007">
    <property type="protein sequence ID" value="ROQ24299.1"/>
    <property type="molecule type" value="Genomic_DNA"/>
</dbReference>
<comment type="subcellular location">
    <subcellularLocation>
        <location evidence="1">Periplasm</location>
    </subcellularLocation>
</comment>
<feature type="chain" id="PRO_5018261972" evidence="5">
    <location>
        <begin position="23"/>
        <end position="152"/>
    </location>
</feature>
<evidence type="ECO:0000256" key="2">
    <source>
        <dbReference type="ARBA" id="ARBA00008441"/>
    </source>
</evidence>
<dbReference type="RefSeq" id="WP_123422020.1">
    <property type="nucleotide sequence ID" value="NZ_RJUL01000007.1"/>
</dbReference>
<dbReference type="CDD" id="cd09916">
    <property type="entry name" value="CpxP_like"/>
    <property type="match status" value="1"/>
</dbReference>
<gene>
    <name evidence="6" type="ORF">EDC28_107181</name>
</gene>
<dbReference type="GO" id="GO:0051082">
    <property type="term" value="F:unfolded protein binding"/>
    <property type="evidence" value="ECO:0007669"/>
    <property type="project" value="TreeGrafter"/>
</dbReference>
<evidence type="ECO:0000256" key="4">
    <source>
        <dbReference type="ARBA" id="ARBA00022764"/>
    </source>
</evidence>
<evidence type="ECO:0000313" key="7">
    <source>
        <dbReference type="Proteomes" id="UP000268033"/>
    </source>
</evidence>
<dbReference type="Proteomes" id="UP000268033">
    <property type="component" value="Unassembled WGS sequence"/>
</dbReference>
<dbReference type="InterPro" id="IPR052211">
    <property type="entry name" value="Cpx_auxiliary_protein"/>
</dbReference>
<comment type="caution">
    <text evidence="6">The sequence shown here is derived from an EMBL/GenBank/DDBJ whole genome shotgun (WGS) entry which is preliminary data.</text>
</comment>
<dbReference type="STRING" id="584787.GCA_001247655_00625"/>
<dbReference type="PANTHER" id="PTHR38102">
    <property type="entry name" value="PERIPLASMIC CHAPERONE SPY"/>
    <property type="match status" value="1"/>
</dbReference>
<dbReference type="GO" id="GO:0030288">
    <property type="term" value="C:outer membrane-bounded periplasmic space"/>
    <property type="evidence" value="ECO:0007669"/>
    <property type="project" value="TreeGrafter"/>
</dbReference>
<organism evidence="6 7">
    <name type="scientific">Gallaecimonas pentaromativorans</name>
    <dbReference type="NCBI Taxonomy" id="584787"/>
    <lineage>
        <taxon>Bacteria</taxon>
        <taxon>Pseudomonadati</taxon>
        <taxon>Pseudomonadota</taxon>
        <taxon>Gammaproteobacteria</taxon>
        <taxon>Enterobacterales</taxon>
        <taxon>Gallaecimonadaceae</taxon>
        <taxon>Gallaecimonas</taxon>
    </lineage>
</organism>
<reference evidence="6 7" key="1">
    <citation type="submission" date="2018-11" db="EMBL/GenBank/DDBJ databases">
        <title>Genomic Encyclopedia of Type Strains, Phase IV (KMG-IV): sequencing the most valuable type-strain genomes for metagenomic binning, comparative biology and taxonomic classification.</title>
        <authorList>
            <person name="Goeker M."/>
        </authorList>
    </citation>
    <scope>NUCLEOTIDE SEQUENCE [LARGE SCALE GENOMIC DNA]</scope>
    <source>
        <strain evidence="6 7">DSM 21945</strain>
    </source>
</reference>